<gene>
    <name evidence="2" type="ORF">AVDCRST_MAG28-3705</name>
</gene>
<reference evidence="2" key="1">
    <citation type="submission" date="2020-02" db="EMBL/GenBank/DDBJ databases">
        <authorList>
            <person name="Meier V. D."/>
        </authorList>
    </citation>
    <scope>NUCLEOTIDE SEQUENCE</scope>
    <source>
        <strain evidence="2">AVDCRST_MAG28</strain>
    </source>
</reference>
<protein>
    <submittedName>
        <fullName evidence="2">Uncharacterized protein</fullName>
    </submittedName>
</protein>
<proteinExistence type="predicted"/>
<dbReference type="AlphaFoldDB" id="A0A6J4RE81"/>
<organism evidence="2">
    <name type="scientific">uncultured Rubrobacteraceae bacterium</name>
    <dbReference type="NCBI Taxonomy" id="349277"/>
    <lineage>
        <taxon>Bacteria</taxon>
        <taxon>Bacillati</taxon>
        <taxon>Actinomycetota</taxon>
        <taxon>Rubrobacteria</taxon>
        <taxon>Rubrobacterales</taxon>
        <taxon>Rubrobacteraceae</taxon>
        <taxon>environmental samples</taxon>
    </lineage>
</organism>
<name>A0A6J4RE81_9ACTN</name>
<sequence>MAESPGGPDDKNFVLLGIKYEAAILGGVGEVALARVEEQIQAEVGDSSWKSHPMIVRGRNAVRAEHGLGPLGEPPRQSTKDAGPGRRSVWRRLLGG</sequence>
<dbReference type="EMBL" id="CADCVE010000092">
    <property type="protein sequence ID" value="CAA9463378.1"/>
    <property type="molecule type" value="Genomic_DNA"/>
</dbReference>
<evidence type="ECO:0000256" key="1">
    <source>
        <dbReference type="SAM" id="MobiDB-lite"/>
    </source>
</evidence>
<feature type="region of interest" description="Disordered" evidence="1">
    <location>
        <begin position="65"/>
        <end position="88"/>
    </location>
</feature>
<accession>A0A6J4RE81</accession>
<evidence type="ECO:0000313" key="2">
    <source>
        <dbReference type="EMBL" id="CAA9463378.1"/>
    </source>
</evidence>